<dbReference type="InterPro" id="IPR046342">
    <property type="entry name" value="CBS_dom_sf"/>
</dbReference>
<protein>
    <submittedName>
        <fullName evidence="13">Aste57867_696 protein</fullName>
    </submittedName>
</protein>
<dbReference type="Proteomes" id="UP000332933">
    <property type="component" value="Unassembled WGS sequence"/>
</dbReference>
<evidence type="ECO:0000256" key="6">
    <source>
        <dbReference type="PROSITE-ProRule" id="PRU00703"/>
    </source>
</evidence>
<dbReference type="PROSITE" id="PS51846">
    <property type="entry name" value="CNNM"/>
    <property type="match status" value="1"/>
</dbReference>
<comment type="subcellular location">
    <subcellularLocation>
        <location evidence="1">Membrane</location>
        <topology evidence="1">Multi-pass membrane protein</topology>
    </subcellularLocation>
</comment>
<sequence>MDNGGDGPGLWFWRVLGILMLVALSALFAGLTLGLMSLDKVGLEVVIGAGEDDHATEKEKAQAAAAKRIAPIRRDGNLLLTTLLLGNVAVNSLLSIIMADITSGALGFVVSTVIIVLFGEIIPQAVCSRHALAIGAKSIPIVKVIIACFYVFAKPVSVVLDRMLGQEVGTIFTKKELWKMLDIHVKQEMIDDEESWIMYGALHYKGQKVSAIMTPIDKVFMLPATARLGADTIREIYQSGFSRIPVWHKTRNDIVGLLFVKDLVFIDPEDAVPVVEFIHIFGRGVHRVWPDANLGDLLRAFKMGRSRLALVQDVNNKGAGDPYLEAIGIVTLEDVVEEILQDTFRNEGEVSGEKTRKATAAVNRRVDYGKMRLLGLAPEDDERFLTMDEARDLARYLIDTQPVFQLLKPGDVALTPADVCAMLVQCPLVSYGKETSNGSQLYSKAQVAIHCSIVMDGSVDVSSSGLASDRGLWTVLAPECLVAPENAFVPDFSATVHGAKVLCLQISRVEFQQMLRPINLAVRTNHSGHLSRRHSSSGSPVRRFQLPLPPISVEVHPLPTASSSSLEREDVDPNEVTKGLLAGDSLVE</sequence>
<evidence type="ECO:0000313" key="13">
    <source>
        <dbReference type="EMBL" id="VFT77920.1"/>
    </source>
</evidence>
<feature type="region of interest" description="Disordered" evidence="8">
    <location>
        <begin position="555"/>
        <end position="588"/>
    </location>
</feature>
<name>A0A485K4F7_9STRA</name>
<dbReference type="GO" id="GO:0010960">
    <property type="term" value="P:magnesium ion homeostasis"/>
    <property type="evidence" value="ECO:0007669"/>
    <property type="project" value="InterPro"/>
</dbReference>
<dbReference type="InterPro" id="IPR002550">
    <property type="entry name" value="CNNM"/>
</dbReference>
<evidence type="ECO:0000256" key="5">
    <source>
        <dbReference type="ARBA" id="ARBA00023136"/>
    </source>
</evidence>
<reference evidence="13 14" key="1">
    <citation type="submission" date="2019-03" db="EMBL/GenBank/DDBJ databases">
        <authorList>
            <person name="Gaulin E."/>
            <person name="Dumas B."/>
        </authorList>
    </citation>
    <scope>NUCLEOTIDE SEQUENCE [LARGE SCALE GENOMIC DNA]</scope>
    <source>
        <strain evidence="13">CBS 568.67</strain>
    </source>
</reference>
<dbReference type="Pfam" id="PF01595">
    <property type="entry name" value="CNNM"/>
    <property type="match status" value="1"/>
</dbReference>
<keyword evidence="2 7" id="KW-0812">Transmembrane</keyword>
<evidence type="ECO:0000256" key="4">
    <source>
        <dbReference type="ARBA" id="ARBA00022989"/>
    </source>
</evidence>
<dbReference type="Gene3D" id="3.10.580.10">
    <property type="entry name" value="CBS-domain"/>
    <property type="match status" value="1"/>
</dbReference>
<feature type="transmembrane region" description="Helical" evidence="9">
    <location>
        <begin position="12"/>
        <end position="35"/>
    </location>
</feature>
<keyword evidence="5 7" id="KW-0472">Membrane</keyword>
<dbReference type="InterPro" id="IPR044751">
    <property type="entry name" value="Ion_transp-like_CBS"/>
</dbReference>
<keyword evidence="3" id="KW-0677">Repeat</keyword>
<dbReference type="InterPro" id="IPR045095">
    <property type="entry name" value="ACDP"/>
</dbReference>
<dbReference type="AlphaFoldDB" id="A0A485K4F7"/>
<gene>
    <name evidence="13" type="primary">Aste57867_696</name>
    <name evidence="12" type="ORF">As57867_000695</name>
    <name evidence="13" type="ORF">ASTE57867_696</name>
</gene>
<evidence type="ECO:0000256" key="9">
    <source>
        <dbReference type="SAM" id="Phobius"/>
    </source>
</evidence>
<dbReference type="FunFam" id="3.10.580.10:FF:000006">
    <property type="entry name" value="DUF21 and CBS domain protein"/>
    <property type="match status" value="1"/>
</dbReference>
<reference evidence="12" key="2">
    <citation type="submission" date="2019-06" db="EMBL/GenBank/DDBJ databases">
        <title>Genomics analysis of Aphanomyces spp. identifies a new class of oomycete effector associated with host adaptation.</title>
        <authorList>
            <person name="Gaulin E."/>
        </authorList>
    </citation>
    <scope>NUCLEOTIDE SEQUENCE</scope>
    <source>
        <strain evidence="12">CBS 578.67</strain>
    </source>
</reference>
<evidence type="ECO:0000256" key="2">
    <source>
        <dbReference type="ARBA" id="ARBA00022692"/>
    </source>
</evidence>
<dbReference type="SUPFAM" id="SSF54631">
    <property type="entry name" value="CBS-domain pair"/>
    <property type="match status" value="1"/>
</dbReference>
<dbReference type="PANTHER" id="PTHR12064:SF94">
    <property type="entry name" value="UNEXTENDED PROTEIN"/>
    <property type="match status" value="1"/>
</dbReference>
<dbReference type="EMBL" id="VJMH01000041">
    <property type="protein sequence ID" value="KAF0719899.1"/>
    <property type="molecule type" value="Genomic_DNA"/>
</dbReference>
<evidence type="ECO:0000259" key="11">
    <source>
        <dbReference type="PROSITE" id="PS51846"/>
    </source>
</evidence>
<dbReference type="OrthoDB" id="5353557at2759"/>
<organism evidence="13 14">
    <name type="scientific">Aphanomyces stellatus</name>
    <dbReference type="NCBI Taxonomy" id="120398"/>
    <lineage>
        <taxon>Eukaryota</taxon>
        <taxon>Sar</taxon>
        <taxon>Stramenopiles</taxon>
        <taxon>Oomycota</taxon>
        <taxon>Saprolegniomycetes</taxon>
        <taxon>Saprolegniales</taxon>
        <taxon>Verrucalvaceae</taxon>
        <taxon>Aphanomyces</taxon>
    </lineage>
</organism>
<dbReference type="EMBL" id="CAADRA010000041">
    <property type="protein sequence ID" value="VFT77920.1"/>
    <property type="molecule type" value="Genomic_DNA"/>
</dbReference>
<keyword evidence="4 7" id="KW-1133">Transmembrane helix</keyword>
<keyword evidence="14" id="KW-1185">Reference proteome</keyword>
<dbReference type="PANTHER" id="PTHR12064">
    <property type="entry name" value="METAL TRANSPORTER CNNM"/>
    <property type="match status" value="1"/>
</dbReference>
<evidence type="ECO:0000313" key="14">
    <source>
        <dbReference type="Proteomes" id="UP000332933"/>
    </source>
</evidence>
<feature type="transmembrane region" description="Helical" evidence="9">
    <location>
        <begin position="78"/>
        <end position="99"/>
    </location>
</feature>
<evidence type="ECO:0000256" key="7">
    <source>
        <dbReference type="PROSITE-ProRule" id="PRU01193"/>
    </source>
</evidence>
<accession>A0A485K4F7</accession>
<proteinExistence type="predicted"/>
<dbReference type="GO" id="GO:0016020">
    <property type="term" value="C:membrane"/>
    <property type="evidence" value="ECO:0007669"/>
    <property type="project" value="UniProtKB-SubCell"/>
</dbReference>
<dbReference type="CDD" id="cd04590">
    <property type="entry name" value="CBS_pair_CorC_HlyC_assoc"/>
    <property type="match status" value="1"/>
</dbReference>
<dbReference type="InterPro" id="IPR000644">
    <property type="entry name" value="CBS_dom"/>
</dbReference>
<feature type="domain" description="CNNM transmembrane" evidence="11">
    <location>
        <begin position="7"/>
        <end position="194"/>
    </location>
</feature>
<feature type="transmembrane region" description="Helical" evidence="9">
    <location>
        <begin position="134"/>
        <end position="153"/>
    </location>
</feature>
<evidence type="ECO:0000256" key="3">
    <source>
        <dbReference type="ARBA" id="ARBA00022737"/>
    </source>
</evidence>
<evidence type="ECO:0000256" key="8">
    <source>
        <dbReference type="SAM" id="MobiDB-lite"/>
    </source>
</evidence>
<evidence type="ECO:0000256" key="1">
    <source>
        <dbReference type="ARBA" id="ARBA00004141"/>
    </source>
</evidence>
<keyword evidence="6" id="KW-0129">CBS domain</keyword>
<dbReference type="PROSITE" id="PS51371">
    <property type="entry name" value="CBS"/>
    <property type="match status" value="1"/>
</dbReference>
<evidence type="ECO:0000313" key="12">
    <source>
        <dbReference type="EMBL" id="KAF0719899.1"/>
    </source>
</evidence>
<feature type="domain" description="CBS" evidence="10">
    <location>
        <begin position="213"/>
        <end position="274"/>
    </location>
</feature>
<evidence type="ECO:0000259" key="10">
    <source>
        <dbReference type="PROSITE" id="PS51371"/>
    </source>
</evidence>
<feature type="transmembrane region" description="Helical" evidence="9">
    <location>
        <begin position="105"/>
        <end position="122"/>
    </location>
</feature>